<evidence type="ECO:0000313" key="2">
    <source>
        <dbReference type="Proteomes" id="UP000786811"/>
    </source>
</evidence>
<name>A0A8J2H9K9_COTCN</name>
<sequence length="185" mass="21224">MDFFIQGIQQALETRRYSILEFLKMAAIRRVEVRYRLDVAVMRQRYFNDDLIMEEEVLLEHIRDVAQLLAIQAPMGDENPIDGVNYYVGETIMQEEQEIAPWIHAATAGMIFQDQPAAENNTQCCVCLMNEAKAVFCPCGHLCLCMECKHKTGISPKSTPRPDQNRLKFVCFICQTPSHSLMAIF</sequence>
<comment type="caution">
    <text evidence="1">The sequence shown here is derived from an EMBL/GenBank/DDBJ whole genome shotgun (WGS) entry which is preliminary data.</text>
</comment>
<reference evidence="1" key="1">
    <citation type="submission" date="2021-04" db="EMBL/GenBank/DDBJ databases">
        <authorList>
            <person name="Chebbi M.A.C M."/>
        </authorList>
    </citation>
    <scope>NUCLEOTIDE SEQUENCE</scope>
</reference>
<gene>
    <name evidence="1" type="ORF">HICCMSTLAB_LOCUS3540</name>
</gene>
<dbReference type="OrthoDB" id="10384191at2759"/>
<protein>
    <recommendedName>
        <fullName evidence="3">RING-type domain-containing protein</fullName>
    </recommendedName>
</protein>
<dbReference type="Gene3D" id="3.30.40.10">
    <property type="entry name" value="Zinc/RING finger domain, C3HC4 (zinc finger)"/>
    <property type="match status" value="1"/>
</dbReference>
<dbReference type="EMBL" id="CAJNRD030001118">
    <property type="protein sequence ID" value="CAG5082361.1"/>
    <property type="molecule type" value="Genomic_DNA"/>
</dbReference>
<dbReference type="InterPro" id="IPR013083">
    <property type="entry name" value="Znf_RING/FYVE/PHD"/>
</dbReference>
<evidence type="ECO:0000313" key="1">
    <source>
        <dbReference type="EMBL" id="CAG5082361.1"/>
    </source>
</evidence>
<dbReference type="AlphaFoldDB" id="A0A8J2H9K9"/>
<accession>A0A8J2H9K9</accession>
<dbReference type="Proteomes" id="UP000786811">
    <property type="component" value="Unassembled WGS sequence"/>
</dbReference>
<organism evidence="1 2">
    <name type="scientific">Cotesia congregata</name>
    <name type="common">Parasitoid wasp</name>
    <name type="synonym">Apanteles congregatus</name>
    <dbReference type="NCBI Taxonomy" id="51543"/>
    <lineage>
        <taxon>Eukaryota</taxon>
        <taxon>Metazoa</taxon>
        <taxon>Ecdysozoa</taxon>
        <taxon>Arthropoda</taxon>
        <taxon>Hexapoda</taxon>
        <taxon>Insecta</taxon>
        <taxon>Pterygota</taxon>
        <taxon>Neoptera</taxon>
        <taxon>Endopterygota</taxon>
        <taxon>Hymenoptera</taxon>
        <taxon>Apocrita</taxon>
        <taxon>Ichneumonoidea</taxon>
        <taxon>Braconidae</taxon>
        <taxon>Microgastrinae</taxon>
        <taxon>Cotesia</taxon>
    </lineage>
</organism>
<proteinExistence type="predicted"/>
<keyword evidence="2" id="KW-1185">Reference proteome</keyword>
<evidence type="ECO:0008006" key="3">
    <source>
        <dbReference type="Google" id="ProtNLM"/>
    </source>
</evidence>